<accession>A0A0D9Z395</accession>
<dbReference type="HOGENOM" id="CLU_2744120_0_0_1"/>
<evidence type="ECO:0000313" key="2">
    <source>
        <dbReference type="EnsemblPlants" id="OGLUM03G06690.1"/>
    </source>
</evidence>
<name>A0A0D9Z395_9ORYZ</name>
<evidence type="ECO:0000313" key="3">
    <source>
        <dbReference type="Proteomes" id="UP000026961"/>
    </source>
</evidence>
<organism evidence="2">
    <name type="scientific">Oryza glumipatula</name>
    <dbReference type="NCBI Taxonomy" id="40148"/>
    <lineage>
        <taxon>Eukaryota</taxon>
        <taxon>Viridiplantae</taxon>
        <taxon>Streptophyta</taxon>
        <taxon>Embryophyta</taxon>
        <taxon>Tracheophyta</taxon>
        <taxon>Spermatophyta</taxon>
        <taxon>Magnoliopsida</taxon>
        <taxon>Liliopsida</taxon>
        <taxon>Poales</taxon>
        <taxon>Poaceae</taxon>
        <taxon>BOP clade</taxon>
        <taxon>Oryzoideae</taxon>
        <taxon>Oryzeae</taxon>
        <taxon>Oryzinae</taxon>
        <taxon>Oryza</taxon>
    </lineage>
</organism>
<feature type="compositionally biased region" description="Polar residues" evidence="1">
    <location>
        <begin position="16"/>
        <end position="44"/>
    </location>
</feature>
<dbReference type="Gramene" id="OGLUM03G06690.1">
    <property type="protein sequence ID" value="OGLUM03G06690.1"/>
    <property type="gene ID" value="OGLUM03G06690"/>
</dbReference>
<dbReference type="EnsemblPlants" id="OGLUM03G06690.1">
    <property type="protein sequence ID" value="OGLUM03G06690.1"/>
    <property type="gene ID" value="OGLUM03G06690"/>
</dbReference>
<evidence type="ECO:0000256" key="1">
    <source>
        <dbReference type="SAM" id="MobiDB-lite"/>
    </source>
</evidence>
<dbReference type="AlphaFoldDB" id="A0A0D9Z395"/>
<sequence>MDMYYPLCPPMMRAVSNCSPSRLAPQSNTATYRLSRRTPAQNPPRNLAPDRRGKGGGGSPLAIREEEEEER</sequence>
<proteinExistence type="predicted"/>
<feature type="region of interest" description="Disordered" evidence="1">
    <location>
        <begin position="15"/>
        <end position="71"/>
    </location>
</feature>
<keyword evidence="3" id="KW-1185">Reference proteome</keyword>
<protein>
    <submittedName>
        <fullName evidence="2">Uncharacterized protein</fullName>
    </submittedName>
</protein>
<dbReference type="Proteomes" id="UP000026961">
    <property type="component" value="Chromosome 3"/>
</dbReference>
<reference evidence="2" key="1">
    <citation type="submission" date="2015-04" db="UniProtKB">
        <authorList>
            <consortium name="EnsemblPlants"/>
        </authorList>
    </citation>
    <scope>IDENTIFICATION</scope>
</reference>
<reference evidence="2" key="2">
    <citation type="submission" date="2018-05" db="EMBL/GenBank/DDBJ databases">
        <title>OgluRS3 (Oryza glumaepatula Reference Sequence Version 3).</title>
        <authorList>
            <person name="Zhang J."/>
            <person name="Kudrna D."/>
            <person name="Lee S."/>
            <person name="Talag J."/>
            <person name="Welchert J."/>
            <person name="Wing R.A."/>
        </authorList>
    </citation>
    <scope>NUCLEOTIDE SEQUENCE [LARGE SCALE GENOMIC DNA]</scope>
</reference>